<name>A0A444YQH4_ARAHY</name>
<organism evidence="1 2">
    <name type="scientific">Arachis hypogaea</name>
    <name type="common">Peanut</name>
    <dbReference type="NCBI Taxonomy" id="3818"/>
    <lineage>
        <taxon>Eukaryota</taxon>
        <taxon>Viridiplantae</taxon>
        <taxon>Streptophyta</taxon>
        <taxon>Embryophyta</taxon>
        <taxon>Tracheophyta</taxon>
        <taxon>Spermatophyta</taxon>
        <taxon>Magnoliopsida</taxon>
        <taxon>eudicotyledons</taxon>
        <taxon>Gunneridae</taxon>
        <taxon>Pentapetalae</taxon>
        <taxon>rosids</taxon>
        <taxon>fabids</taxon>
        <taxon>Fabales</taxon>
        <taxon>Fabaceae</taxon>
        <taxon>Papilionoideae</taxon>
        <taxon>50 kb inversion clade</taxon>
        <taxon>dalbergioids sensu lato</taxon>
        <taxon>Dalbergieae</taxon>
        <taxon>Pterocarpus clade</taxon>
        <taxon>Arachis</taxon>
    </lineage>
</organism>
<sequence>MLEDVRELRDHLTTWLHPDIKKARYVHWETDEGFKCCHLMNRANRASARSSKYTGELATFMMTKARLPKSLDREAMMAETIKYTDTLKENKERFADQWVVNHYSLEAPSQQSQPNGDDGNNSAASVVDPDMVWREEASTLYKNLVYRLGSFFTDNLRTSTLKYSSTPATSQSVDPEDGVDLSRCYFSPRAFTNRLNSCGSLRRSIRQSSHT</sequence>
<gene>
    <name evidence="1" type="ORF">Ahy_B06g083710</name>
</gene>
<evidence type="ECO:0000313" key="1">
    <source>
        <dbReference type="EMBL" id="RYR04128.1"/>
    </source>
</evidence>
<keyword evidence="2" id="KW-1185">Reference proteome</keyword>
<dbReference type="EMBL" id="SDMP01000016">
    <property type="protein sequence ID" value="RYR04128.1"/>
    <property type="molecule type" value="Genomic_DNA"/>
</dbReference>
<comment type="caution">
    <text evidence="1">The sequence shown here is derived from an EMBL/GenBank/DDBJ whole genome shotgun (WGS) entry which is preliminary data.</text>
</comment>
<dbReference type="Proteomes" id="UP000289738">
    <property type="component" value="Chromosome B06"/>
</dbReference>
<protein>
    <submittedName>
        <fullName evidence="1">Uncharacterized protein</fullName>
    </submittedName>
</protein>
<dbReference type="AlphaFoldDB" id="A0A444YQH4"/>
<accession>A0A444YQH4</accession>
<proteinExistence type="predicted"/>
<evidence type="ECO:0000313" key="2">
    <source>
        <dbReference type="Proteomes" id="UP000289738"/>
    </source>
</evidence>
<reference evidence="1 2" key="1">
    <citation type="submission" date="2019-01" db="EMBL/GenBank/DDBJ databases">
        <title>Sequencing of cultivated peanut Arachis hypogaea provides insights into genome evolution and oil improvement.</title>
        <authorList>
            <person name="Chen X."/>
        </authorList>
    </citation>
    <scope>NUCLEOTIDE SEQUENCE [LARGE SCALE GENOMIC DNA]</scope>
    <source>
        <strain evidence="2">cv. Fuhuasheng</strain>
        <tissue evidence="1">Leaves</tissue>
    </source>
</reference>